<proteinExistence type="predicted"/>
<dbReference type="EMBL" id="CP011144">
    <property type="protein sequence ID" value="AKC88010.1"/>
    <property type="molecule type" value="Genomic_DNA"/>
</dbReference>
<organism evidence="2 3">
    <name type="scientific">Pseudoxanthomonas suwonensis</name>
    <dbReference type="NCBI Taxonomy" id="314722"/>
    <lineage>
        <taxon>Bacteria</taxon>
        <taxon>Pseudomonadati</taxon>
        <taxon>Pseudomonadota</taxon>
        <taxon>Gammaproteobacteria</taxon>
        <taxon>Lysobacterales</taxon>
        <taxon>Lysobacteraceae</taxon>
        <taxon>Pseudoxanthomonas</taxon>
    </lineage>
</organism>
<feature type="region of interest" description="Disordered" evidence="1">
    <location>
        <begin position="1"/>
        <end position="40"/>
    </location>
</feature>
<dbReference type="PATRIC" id="fig|314722.6.peg.3415"/>
<reference evidence="2 3" key="1">
    <citation type="journal article" date="2015" name="Genome Announc.">
        <title>Complete Genome Sequence of Pseudoxanthomonas suwonensis Strain J1, a Cellulose-Degrading Bacterium Isolated from Leaf- and Wood-Enriched Soil.</title>
        <authorList>
            <person name="Hou L."/>
            <person name="Jiang J."/>
            <person name="Xu Z."/>
            <person name="Zhou Y."/>
            <person name="Leung F.C."/>
        </authorList>
    </citation>
    <scope>NUCLEOTIDE SEQUENCE [LARGE SCALE GENOMIC DNA]</scope>
    <source>
        <strain evidence="2 3">J1</strain>
    </source>
</reference>
<dbReference type="AlphaFoldDB" id="A0A0E3UPP2"/>
<dbReference type="RefSeq" id="WP_052633633.1">
    <property type="nucleotide sequence ID" value="NZ_CP011144.1"/>
</dbReference>
<protein>
    <submittedName>
        <fullName evidence="2">Uncharacterized protein</fullName>
    </submittedName>
</protein>
<gene>
    <name evidence="2" type="ORF">WQ53_15785</name>
</gene>
<accession>A0A0E3UPP2</accession>
<sequence>MQPRSLPTASTARPRLHHAGAFARAGSATAMEDEQQAPALRPVDAAAPGGIEGAGEAPVGKAALLRLEQLALRELAAARPLASAGQDPADTLLACIRWDLDSPVR</sequence>
<evidence type="ECO:0000313" key="3">
    <source>
        <dbReference type="Proteomes" id="UP000033067"/>
    </source>
</evidence>
<name>A0A0E3UPP2_9GAMM</name>
<dbReference type="Proteomes" id="UP000033067">
    <property type="component" value="Chromosome"/>
</dbReference>
<dbReference type="KEGG" id="psuw:WQ53_15785"/>
<evidence type="ECO:0000256" key="1">
    <source>
        <dbReference type="SAM" id="MobiDB-lite"/>
    </source>
</evidence>
<evidence type="ECO:0000313" key="2">
    <source>
        <dbReference type="EMBL" id="AKC88010.1"/>
    </source>
</evidence>
<feature type="compositionally biased region" description="Polar residues" evidence="1">
    <location>
        <begin position="1"/>
        <end position="11"/>
    </location>
</feature>
<feature type="compositionally biased region" description="Low complexity" evidence="1">
    <location>
        <begin position="19"/>
        <end position="30"/>
    </location>
</feature>
<keyword evidence="3" id="KW-1185">Reference proteome</keyword>